<accession>A0ABW4QMT2</accession>
<dbReference type="NCBIfam" id="NF038128">
    <property type="entry name" value="choice_anch_J"/>
    <property type="match status" value="1"/>
</dbReference>
<dbReference type="InterPro" id="IPR026444">
    <property type="entry name" value="Secre_tail"/>
</dbReference>
<evidence type="ECO:0000259" key="2">
    <source>
        <dbReference type="Pfam" id="PF18962"/>
    </source>
</evidence>
<evidence type="ECO:0000313" key="3">
    <source>
        <dbReference type="EMBL" id="MFD1870814.1"/>
    </source>
</evidence>
<dbReference type="Gene3D" id="3.60.10.10">
    <property type="entry name" value="Endonuclease/exonuclease/phosphatase"/>
    <property type="match status" value="1"/>
</dbReference>
<keyword evidence="1" id="KW-0732">Signal</keyword>
<reference evidence="4" key="1">
    <citation type="journal article" date="2019" name="Int. J. Syst. Evol. Microbiol.">
        <title>The Global Catalogue of Microorganisms (GCM) 10K type strain sequencing project: providing services to taxonomists for standard genome sequencing and annotation.</title>
        <authorList>
            <consortium name="The Broad Institute Genomics Platform"/>
            <consortium name="The Broad Institute Genome Sequencing Center for Infectious Disease"/>
            <person name="Wu L."/>
            <person name="Ma J."/>
        </authorList>
    </citation>
    <scope>NUCLEOTIDE SEQUENCE [LARGE SCALE GENOMIC DNA]</scope>
    <source>
        <strain evidence="4">CGMCC 1.15795</strain>
    </source>
</reference>
<organism evidence="3 4">
    <name type="scientific">Hymenobacter bucti</name>
    <dbReference type="NCBI Taxonomy" id="1844114"/>
    <lineage>
        <taxon>Bacteria</taxon>
        <taxon>Pseudomonadati</taxon>
        <taxon>Bacteroidota</taxon>
        <taxon>Cytophagia</taxon>
        <taxon>Cytophagales</taxon>
        <taxon>Hymenobacteraceae</taxon>
        <taxon>Hymenobacter</taxon>
    </lineage>
</organism>
<gene>
    <name evidence="3" type="ORF">ACFSDX_00135</name>
</gene>
<dbReference type="RefSeq" id="WP_382310905.1">
    <property type="nucleotide sequence ID" value="NZ_JBHUFD010000001.1"/>
</dbReference>
<protein>
    <submittedName>
        <fullName evidence="3">Choice-of-anchor J domain-containing protein</fullName>
    </submittedName>
</protein>
<dbReference type="Proteomes" id="UP001597197">
    <property type="component" value="Unassembled WGS sequence"/>
</dbReference>
<sequence>MIKPLLTLGWTSMLALATLGAHAQTPATLGASPYVEAFDGLATGLPAGFSLYTGATATALGTAPTAAQVILTPGSGTTSWAGTGGGFKNFASATGQASTLTAANQATVTNRALGVRQTGTVGDPGASFVFQAANTSGRAGFALSFNLQSLDAGSPRTTTWTVDYAVGTSTSFTALATGTTGGSTFASKPISVDFGAALNNQGGPVTIRISTLAASLGSGNRPSSAIDDFTLSWNASTAPQLTASPTALAFGSQPLGSTSAAKTYQLTGANLSAASTVTATGPFTVSKDGSAGSFGSALTYSAAELAAPATVFVQFTPTAGGATTGSITNSSTMTSAVVALTGTGYDPNLTSFDFSTCTGAALSDGWSQFSVTGAQTWACTTFGRDPNAPNGTTAAPYGVQMNGYASGNIENEDWFISPAFDISAYNFPLFSFWSRTAFTGPALKLRVSTNYSGSGAPSAATWTDLNVLFPGVGSDTWTQTANINLAAFKGAKVYVAFVYASTTSAAARWTLDDISLNNSATPPAPSILTDAKTLAFGYTATGATGTRTLNVSGNDLTSPVTLTSSDPLFTLSKDGTTFSTSLTLTAAEVNATTKAVTVRFRPTTAFATFTGTISVSTPGAAAPLRVALSGDTYDTEKTLEVVNWNIEWFGSTVSGLGPNNKALQQTNVSTVLNSLDADIYALAEVVSVERLKSVVDQLTATTGHPYAFQVSDFGSYADDAQDPDYANDQKLAFVYRTDVISNPSNGMGLLRCAEKDACPAYNAWASGRFPYLMSANVTLAGTTKRVNFIVIHAKANATATSANDYARRKLGATLLKDLLDTQFPNQNTLLVGDYNDVLEGTIATGTPAVSSYDVLVRDSANYVSLTLPLARAGAQSTASYATVIDNAIATKPLANYYIKGTAAIRTDVAAQITNYATTTSDHYPVFTRYSFAAPDLVVSTPNQVVAGGNYNTISVLNGGTGTLQGPVQVLTSVTVQSGGRLDTNCQPLTGSGSFTVADGSTLGICDAAGIATTGSTGAIQVTGTRSFSAAANYVYNGTAAQVTGLGLPSQVLALTITNNSPLTLSQPLAVVRTLTVAGSGNVVLNNQALTLRSDITGTALVVNSGTGTVQGATAAVQRYLDGTRNSGLGYRHLSAPVSGSTVADLATASFTPVVNPAYNTSATPGAVQPYPTVFGYNESRLSTTTTTLAGFDKGWYSPAGLSDALAVGKGYTVNLAANQAVDFVGALNNGDYTQTLTRQNQSADGGWQLVGNPYPAPLDYSLVELTDRVGLDGAIYVHQSAGQYVGTYRSYVNGIGNSIIPMGQGFFARVAAGQASATLALHNSQRVTSYATQVSVLRTTGETRPLLNLTLGTATGSADGLYVYAENNATAGFDLKQDAAKLPNANGLNLAALTNDGQPLSIQGLAALAGRVALRVQVPAAGTYSLTAVELLNLPAGTQPVLEDTKTGQRTPLTAAGSAYSFTVAAGDPTDGRFWLSLNGPASPLATASPLQTELALYPNPTREGQATLLVPTGTAAGQVQVLDALGRLVRQQALTTGGATTLKLNGLPAGVYLVRVQAGSEQTTRRLTIN</sequence>
<dbReference type="NCBIfam" id="TIGR04183">
    <property type="entry name" value="Por_Secre_tail"/>
    <property type="match status" value="1"/>
</dbReference>
<name>A0ABW4QMT2_9BACT</name>
<feature type="domain" description="Secretion system C-terminal sorting" evidence="2">
    <location>
        <begin position="1497"/>
        <end position="1570"/>
    </location>
</feature>
<feature type="chain" id="PRO_5045064572" evidence="1">
    <location>
        <begin position="24"/>
        <end position="1571"/>
    </location>
</feature>
<dbReference type="Pfam" id="PF18962">
    <property type="entry name" value="Por_Secre_tail"/>
    <property type="match status" value="1"/>
</dbReference>
<proteinExistence type="predicted"/>
<dbReference type="SUPFAM" id="SSF56219">
    <property type="entry name" value="DNase I-like"/>
    <property type="match status" value="1"/>
</dbReference>
<feature type="signal peptide" evidence="1">
    <location>
        <begin position="1"/>
        <end position="23"/>
    </location>
</feature>
<dbReference type="InterPro" id="IPR036691">
    <property type="entry name" value="Endo/exonu/phosph_ase_sf"/>
</dbReference>
<comment type="caution">
    <text evidence="3">The sequence shown here is derived from an EMBL/GenBank/DDBJ whole genome shotgun (WGS) entry which is preliminary data.</text>
</comment>
<keyword evidence="4" id="KW-1185">Reference proteome</keyword>
<dbReference type="EMBL" id="JBHUFD010000001">
    <property type="protein sequence ID" value="MFD1870814.1"/>
    <property type="molecule type" value="Genomic_DNA"/>
</dbReference>
<evidence type="ECO:0000313" key="4">
    <source>
        <dbReference type="Proteomes" id="UP001597197"/>
    </source>
</evidence>
<evidence type="ECO:0000256" key="1">
    <source>
        <dbReference type="SAM" id="SignalP"/>
    </source>
</evidence>